<dbReference type="EMBL" id="CP066681">
    <property type="protein sequence ID" value="QQG36736.1"/>
    <property type="molecule type" value="Genomic_DNA"/>
</dbReference>
<dbReference type="InterPro" id="IPR010200">
    <property type="entry name" value="HflC"/>
</dbReference>
<comment type="function">
    <text evidence="6">HflC and HflK could regulate a protease.</text>
</comment>
<organism evidence="8 9">
    <name type="scientific">Micavibrio aeruginosavorus</name>
    <dbReference type="NCBI Taxonomy" id="349221"/>
    <lineage>
        <taxon>Bacteria</taxon>
        <taxon>Pseudomonadati</taxon>
        <taxon>Bdellovibrionota</taxon>
        <taxon>Bdellovibrionia</taxon>
        <taxon>Bdellovibrionales</taxon>
        <taxon>Pseudobdellovibrionaceae</taxon>
        <taxon>Micavibrio</taxon>
    </lineage>
</organism>
<protein>
    <recommendedName>
        <fullName evidence="6">Protein HflC</fullName>
    </recommendedName>
</protein>
<keyword evidence="8" id="KW-0645">Protease</keyword>
<reference evidence="8 9" key="1">
    <citation type="submission" date="2020-07" db="EMBL/GenBank/DDBJ databases">
        <title>Huge and variable diversity of episymbiotic CPR bacteria and DPANN archaea in groundwater ecosystems.</title>
        <authorList>
            <person name="He C.Y."/>
            <person name="Keren R."/>
            <person name="Whittaker M."/>
            <person name="Farag I.F."/>
            <person name="Doudna J."/>
            <person name="Cate J.H.D."/>
            <person name="Banfield J.F."/>
        </authorList>
    </citation>
    <scope>NUCLEOTIDE SEQUENCE [LARGE SCALE GENOMIC DNA]</scope>
    <source>
        <strain evidence="8">NC_groundwater_70_Ag_B-0.1um_54_66</strain>
    </source>
</reference>
<evidence type="ECO:0000256" key="1">
    <source>
        <dbReference type="ARBA" id="ARBA00004167"/>
    </source>
</evidence>
<dbReference type="Pfam" id="PF01145">
    <property type="entry name" value="Band_7"/>
    <property type="match status" value="1"/>
</dbReference>
<proteinExistence type="inferred from homology"/>
<gene>
    <name evidence="8" type="ORF">HYS17_02880</name>
</gene>
<dbReference type="PANTHER" id="PTHR42911">
    <property type="entry name" value="MODULATOR OF FTSH PROTEASE HFLC"/>
    <property type="match status" value="1"/>
</dbReference>
<dbReference type="SUPFAM" id="SSF117892">
    <property type="entry name" value="Band 7/SPFH domain"/>
    <property type="match status" value="1"/>
</dbReference>
<evidence type="ECO:0000256" key="3">
    <source>
        <dbReference type="ARBA" id="ARBA00022692"/>
    </source>
</evidence>
<dbReference type="CDD" id="cd03405">
    <property type="entry name" value="SPFH_HflC"/>
    <property type="match status" value="1"/>
</dbReference>
<accession>A0A7T5UH95</accession>
<keyword evidence="8" id="KW-0378">Hydrolase</keyword>
<dbReference type="SMART" id="SM00244">
    <property type="entry name" value="PHB"/>
    <property type="match status" value="1"/>
</dbReference>
<dbReference type="AlphaFoldDB" id="A0A7T5UH95"/>
<comment type="subcellular location">
    <subcellularLocation>
        <location evidence="1">Membrane</location>
        <topology evidence="1">Single-pass membrane protein</topology>
    </subcellularLocation>
</comment>
<dbReference type="Proteomes" id="UP000595362">
    <property type="component" value="Chromosome"/>
</dbReference>
<sequence>MNSKFGFVFILLSLAVIGLSQSLFTVDEREQAIVLHLGEPVGEIKQPGLHFKIPVVQDVRRFDARILAVDPPPEQIVISSSQRRSDGQTTTDEGIASGEPIIVDTFARYRISDPLKFMKTLRTENAAYDRIQGIMNEATRAVLGKRTLKDLLSTTRGAIMADIRTRVNSQIERDNLGIEIVDIRIVRADLTPALRQSTVSRMISELKERATETRAKGEERALEIRSTAEKERTVLLAEAQKESQILRGNGDNEAIKTYAEAMGKDQEFYNFIRSLEAYRNSMANSDTRLILSPDNAFFRHFQNGQ</sequence>
<name>A0A7T5UH95_9BACT</name>
<dbReference type="GO" id="GO:0006508">
    <property type="term" value="P:proteolysis"/>
    <property type="evidence" value="ECO:0007669"/>
    <property type="project" value="UniProtKB-KW"/>
</dbReference>
<dbReference type="Gene3D" id="3.30.479.30">
    <property type="entry name" value="Band 7 domain"/>
    <property type="match status" value="1"/>
</dbReference>
<keyword evidence="3" id="KW-0812">Transmembrane</keyword>
<dbReference type="PANTHER" id="PTHR42911:SF1">
    <property type="entry name" value="MODULATOR OF FTSH PROTEASE HFLC"/>
    <property type="match status" value="1"/>
</dbReference>
<keyword evidence="4" id="KW-1133">Transmembrane helix</keyword>
<evidence type="ECO:0000313" key="8">
    <source>
        <dbReference type="EMBL" id="QQG36736.1"/>
    </source>
</evidence>
<dbReference type="GO" id="GO:0008233">
    <property type="term" value="F:peptidase activity"/>
    <property type="evidence" value="ECO:0007669"/>
    <property type="project" value="UniProtKB-KW"/>
</dbReference>
<comment type="similarity">
    <text evidence="2 6">Belongs to the band 7/mec-2 family. HflC subfamily.</text>
</comment>
<dbReference type="GO" id="GO:0016020">
    <property type="term" value="C:membrane"/>
    <property type="evidence" value="ECO:0007669"/>
    <property type="project" value="UniProtKB-SubCell"/>
</dbReference>
<evidence type="ECO:0000256" key="4">
    <source>
        <dbReference type="ARBA" id="ARBA00022989"/>
    </source>
</evidence>
<dbReference type="InterPro" id="IPR036013">
    <property type="entry name" value="Band_7/SPFH_dom_sf"/>
</dbReference>
<evidence type="ECO:0000256" key="2">
    <source>
        <dbReference type="ARBA" id="ARBA00007862"/>
    </source>
</evidence>
<evidence type="ECO:0000256" key="6">
    <source>
        <dbReference type="PIRNR" id="PIRNR005651"/>
    </source>
</evidence>
<keyword evidence="5" id="KW-0472">Membrane</keyword>
<evidence type="ECO:0000256" key="5">
    <source>
        <dbReference type="ARBA" id="ARBA00023136"/>
    </source>
</evidence>
<dbReference type="InterPro" id="IPR001107">
    <property type="entry name" value="Band_7"/>
</dbReference>
<evidence type="ECO:0000313" key="9">
    <source>
        <dbReference type="Proteomes" id="UP000595362"/>
    </source>
</evidence>
<feature type="domain" description="Band 7" evidence="7">
    <location>
        <begin position="21"/>
        <end position="202"/>
    </location>
</feature>
<evidence type="ECO:0000259" key="7">
    <source>
        <dbReference type="SMART" id="SM00244"/>
    </source>
</evidence>
<dbReference type="PIRSF" id="PIRSF005651">
    <property type="entry name" value="HflC"/>
    <property type="match status" value="1"/>
</dbReference>